<dbReference type="GO" id="GO:0016020">
    <property type="term" value="C:membrane"/>
    <property type="evidence" value="ECO:0007669"/>
    <property type="project" value="TreeGrafter"/>
</dbReference>
<dbReference type="CDD" id="cd05907">
    <property type="entry name" value="VL_LC_FACS_like"/>
    <property type="match status" value="1"/>
</dbReference>
<sequence length="598" mass="64328">MREFSLPALYEVPADGNLTDLIRRNASLHPEVVVIGRKTANGWQDVTAVEFLAEVRAAAKGLMASGVRPGDRIGLLSRTRYEWALLDFAIWTAGAVTVPVYETSSPEQIEWILGDSGAVACLVETGAHEAAVESVRERLPELKHVWQIEDGALDALRAAGEGVPDEDVDERSSLADADSPATIVYTSGTTGRPKGCVLTHRSFFAECGNAVERLKPLFRTGDSSVLLFLPAAHVFGRLVEIGALLAPIRLGMVSDIKNLTDDLASFRPSLILGVPRVFEKVYNGARAKAQADGKGKIFDKAADTAIAYSRALDTPGGPSFGLKLKHKVFDRLVYSKLRAVLGGRVTHAISGGAPLGERLGHFYRGVGLTVLEGYGLTESCAATAFNPWDRPKIGTVGQPLPGSVIRIADDGEVLLHGEHLFTGYWNNEKATAEALADGWFHTGDLGTLDEDGFLRITGRKKEILVTAGGKNVAPAVIEDRIRAHALIAECMVVGDGRPFVGALITLDQDFLPRWLKSHGKRADLTAAELADDPDLLADVQKAVDDGNAAVSKAESVRKFRVLAGQFTEESGHVTPSLKLKRNVVAKDFAHEIEAIYHG</sequence>
<evidence type="ECO:0000256" key="1">
    <source>
        <dbReference type="ARBA" id="ARBA00022741"/>
    </source>
</evidence>
<name>A0A0K9XH63_9ACTN</name>
<protein>
    <submittedName>
        <fullName evidence="4">Long-chain fatty acid--CoA ligase</fullName>
    </submittedName>
</protein>
<dbReference type="InterPro" id="IPR042099">
    <property type="entry name" value="ANL_N_sf"/>
</dbReference>
<dbReference type="Pfam" id="PF23562">
    <property type="entry name" value="AMP-binding_C_3"/>
    <property type="match status" value="1"/>
</dbReference>
<dbReference type="EMBL" id="LFXA01000004">
    <property type="protein sequence ID" value="KNB52734.1"/>
    <property type="molecule type" value="Genomic_DNA"/>
</dbReference>
<evidence type="ECO:0000259" key="3">
    <source>
        <dbReference type="Pfam" id="PF00501"/>
    </source>
</evidence>
<dbReference type="AlphaFoldDB" id="A0A0K9XH63"/>
<proteinExistence type="predicted"/>
<dbReference type="InterPro" id="IPR000873">
    <property type="entry name" value="AMP-dep_synth/lig_dom"/>
</dbReference>
<keyword evidence="5" id="KW-1185">Reference proteome</keyword>
<evidence type="ECO:0000313" key="4">
    <source>
        <dbReference type="EMBL" id="KNB52734.1"/>
    </source>
</evidence>
<gene>
    <name evidence="4" type="ORF">AC230_08780</name>
</gene>
<dbReference type="RefSeq" id="WP_049715495.1">
    <property type="nucleotide sequence ID" value="NZ_LFXA01000004.1"/>
</dbReference>
<evidence type="ECO:0000313" key="5">
    <source>
        <dbReference type="Proteomes" id="UP000037288"/>
    </source>
</evidence>
<reference evidence="5" key="1">
    <citation type="submission" date="2015-07" db="EMBL/GenBank/DDBJ databases">
        <title>Draft genome sequence of Streptomyces sp. CMAA 1322, a bacterium isolated from Caatinga biome, from dry forest semiarid of Brazil.</title>
        <authorList>
            <person name="Santos S.N."/>
            <person name="Gacesa R."/>
            <person name="Taketani R.G."/>
            <person name="Long P.F."/>
            <person name="Melo I.S."/>
        </authorList>
    </citation>
    <scope>NUCLEOTIDE SEQUENCE [LARGE SCALE GENOMIC DNA]</scope>
    <source>
        <strain evidence="5">CMAA 1322</strain>
    </source>
</reference>
<dbReference type="InterPro" id="IPR020845">
    <property type="entry name" value="AMP-binding_CS"/>
</dbReference>
<organism evidence="4 5">
    <name type="scientific">Streptomyces caatingaensis</name>
    <dbReference type="NCBI Taxonomy" id="1678637"/>
    <lineage>
        <taxon>Bacteria</taxon>
        <taxon>Bacillati</taxon>
        <taxon>Actinomycetota</taxon>
        <taxon>Actinomycetes</taxon>
        <taxon>Kitasatosporales</taxon>
        <taxon>Streptomycetaceae</taxon>
        <taxon>Streptomyces</taxon>
    </lineage>
</organism>
<dbReference type="PATRIC" id="fig|1678637.3.peg.1903"/>
<dbReference type="OrthoDB" id="5240489at2"/>
<feature type="domain" description="AMP-dependent synthetase/ligase" evidence="3">
    <location>
        <begin position="24"/>
        <end position="425"/>
    </location>
</feature>
<comment type="caution">
    <text evidence="4">The sequence shown here is derived from an EMBL/GenBank/DDBJ whole genome shotgun (WGS) entry which is preliminary data.</text>
</comment>
<evidence type="ECO:0000256" key="2">
    <source>
        <dbReference type="ARBA" id="ARBA00022840"/>
    </source>
</evidence>
<dbReference type="PANTHER" id="PTHR43272">
    <property type="entry name" value="LONG-CHAIN-FATTY-ACID--COA LIGASE"/>
    <property type="match status" value="1"/>
</dbReference>
<dbReference type="STRING" id="1678637.AC230_08780"/>
<dbReference type="Gene3D" id="3.40.50.12780">
    <property type="entry name" value="N-terminal domain of ligase-like"/>
    <property type="match status" value="1"/>
</dbReference>
<dbReference type="GO" id="GO:0005524">
    <property type="term" value="F:ATP binding"/>
    <property type="evidence" value="ECO:0007669"/>
    <property type="project" value="UniProtKB-KW"/>
</dbReference>
<dbReference type="PROSITE" id="PS00455">
    <property type="entry name" value="AMP_BINDING"/>
    <property type="match status" value="1"/>
</dbReference>
<dbReference type="PANTHER" id="PTHR43272:SF33">
    <property type="entry name" value="AMP-BINDING DOMAIN-CONTAINING PROTEIN-RELATED"/>
    <property type="match status" value="1"/>
</dbReference>
<keyword evidence="1" id="KW-0547">Nucleotide-binding</keyword>
<dbReference type="Proteomes" id="UP000037288">
    <property type="component" value="Unassembled WGS sequence"/>
</dbReference>
<dbReference type="Pfam" id="PF00501">
    <property type="entry name" value="AMP-binding"/>
    <property type="match status" value="1"/>
</dbReference>
<keyword evidence="2" id="KW-0067">ATP-binding</keyword>
<dbReference type="SUPFAM" id="SSF56801">
    <property type="entry name" value="Acetyl-CoA synthetase-like"/>
    <property type="match status" value="1"/>
</dbReference>
<accession>A0A0K9XH63</accession>
<keyword evidence="4" id="KW-0436">Ligase</keyword>
<dbReference type="GO" id="GO:0004467">
    <property type="term" value="F:long-chain fatty acid-CoA ligase activity"/>
    <property type="evidence" value="ECO:0007669"/>
    <property type="project" value="TreeGrafter"/>
</dbReference>